<evidence type="ECO:0000313" key="28">
    <source>
        <dbReference type="Proteomes" id="UP001642409"/>
    </source>
</evidence>
<comment type="catalytic activity">
    <reaction evidence="19">
        <text>L-alanyl-L-lysine(out) = L-alanyl-L-lysine(in)</text>
        <dbReference type="Rhea" id="RHEA:79415"/>
        <dbReference type="ChEBI" id="CHEBI:192470"/>
    </reaction>
</comment>
<evidence type="ECO:0000256" key="19">
    <source>
        <dbReference type="ARBA" id="ARBA00044919"/>
    </source>
</evidence>
<comment type="catalytic activity">
    <reaction evidence="8">
        <text>L-lysyl-L-alanine(out) = L-lysyl-L-alanine(in)</text>
        <dbReference type="Rhea" id="RHEA:79399"/>
        <dbReference type="ChEBI" id="CHEBI:229954"/>
    </reaction>
</comment>
<evidence type="ECO:0000256" key="9">
    <source>
        <dbReference type="ARBA" id="ARBA00044878"/>
    </source>
</evidence>
<dbReference type="GO" id="GO:0005765">
    <property type="term" value="C:lysosomal membrane"/>
    <property type="evidence" value="ECO:0007669"/>
    <property type="project" value="UniProtKB-SubCell"/>
</dbReference>
<reference evidence="27 28" key="2">
    <citation type="submission" date="2024-07" db="EMBL/GenBank/DDBJ databases">
        <authorList>
            <person name="Akdeniz Z."/>
        </authorList>
    </citation>
    <scope>NUCLEOTIDE SEQUENCE [LARGE SCALE GENOMIC DNA]</scope>
</reference>
<dbReference type="InterPro" id="IPR052187">
    <property type="entry name" value="MFSD1"/>
</dbReference>
<comment type="caution">
    <text evidence="26">The sequence shown here is derived from an EMBL/GenBank/DDBJ whole genome shotgun (WGS) entry which is preliminary data.</text>
</comment>
<evidence type="ECO:0000256" key="13">
    <source>
        <dbReference type="ARBA" id="ARBA00044893"/>
    </source>
</evidence>
<reference evidence="26" key="1">
    <citation type="submission" date="2023-06" db="EMBL/GenBank/DDBJ databases">
        <authorList>
            <person name="Kurt Z."/>
        </authorList>
    </citation>
    <scope>NUCLEOTIDE SEQUENCE</scope>
</reference>
<dbReference type="Gene3D" id="1.20.1250.20">
    <property type="entry name" value="MFS general substrate transporter like domains"/>
    <property type="match status" value="1"/>
</dbReference>
<keyword evidence="6 25" id="KW-0472">Membrane</keyword>
<evidence type="ECO:0000256" key="14">
    <source>
        <dbReference type="ARBA" id="ARBA00044898"/>
    </source>
</evidence>
<evidence type="ECO:0000256" key="7">
    <source>
        <dbReference type="ARBA" id="ARBA00023228"/>
    </source>
</evidence>
<comment type="catalytic activity">
    <reaction evidence="16">
        <text>L-lysyl-L-lysine(out) = L-lysyl-L-lysine(in)</text>
        <dbReference type="Rhea" id="RHEA:79403"/>
        <dbReference type="ChEBI" id="CHEBI:229956"/>
    </reaction>
</comment>
<evidence type="ECO:0000256" key="4">
    <source>
        <dbReference type="ARBA" id="ARBA00022692"/>
    </source>
</evidence>
<feature type="transmembrane region" description="Helical" evidence="25">
    <location>
        <begin position="329"/>
        <end position="351"/>
    </location>
</feature>
<dbReference type="EMBL" id="CATOUU010000108">
    <property type="protein sequence ID" value="CAI9916585.1"/>
    <property type="molecule type" value="Genomic_DNA"/>
</dbReference>
<protein>
    <recommendedName>
        <fullName evidence="21">Lysosomal dipeptide transporter MFSD1</fullName>
    </recommendedName>
    <alternativeName>
        <fullName evidence="22">Major facilitator superfamily domain-containing protein 1</fullName>
    </alternativeName>
</protein>
<evidence type="ECO:0000256" key="11">
    <source>
        <dbReference type="ARBA" id="ARBA00044884"/>
    </source>
</evidence>
<dbReference type="SUPFAM" id="SSF103473">
    <property type="entry name" value="MFS general substrate transporter"/>
    <property type="match status" value="1"/>
</dbReference>
<dbReference type="AlphaFoldDB" id="A0AA86TG18"/>
<evidence type="ECO:0000256" key="24">
    <source>
        <dbReference type="ARBA" id="ARBA00046376"/>
    </source>
</evidence>
<proteinExistence type="inferred from homology"/>
<sequence>MADTLSMADPQFYGDQQQEKSVKTAKINYFSQSLHIVFIALIIAPNQMFYSSSNILDALLTEKFGPSTVSTSYVLVSVPSIITIVSLAMLIDAFGTRLMFPFLQLSACIGTLLCAISDKTNSVFWFYFGRFIYGIVGECTQTAQSKLISQVIDPKLHSAAFGIANCAAMCAEVLSGWMLPLNNRIFDSMMVILGWQLFGFVGSIFYTIYALKYFKTLRCSCEPFTQLFKALKTLRAPYFFMVLVRVLYYVAKACYDSRSVSQFQQIYGVQYEQAKSFVALQLSVAVGSFIFFSIISPMVKKNQYLGILGIVLNIVAYSLLFSTHNGIEYTISSLIGVSGAVFVCNTSSLLLKAAGNDLGASAIGIVYSLEYLLLSGFFPLAEYISTVNVFGNAIMFVSMTVLSLLLFCFEISKWTGW</sequence>
<comment type="catalytic activity">
    <reaction evidence="12">
        <text>L-lysyl-L-alpha-amino acid(out) = L-lysyl-L-alpha-amino acid(in)</text>
        <dbReference type="Rhea" id="RHEA:79387"/>
        <dbReference type="ChEBI" id="CHEBI:229965"/>
    </reaction>
</comment>
<comment type="catalytic activity">
    <reaction evidence="15">
        <text>L-arginyl-L-alpha-amino acid(out) = L-arginyl-L-alpha-amino acid(in)</text>
        <dbReference type="Rhea" id="RHEA:79371"/>
        <dbReference type="ChEBI" id="CHEBI:84315"/>
    </reaction>
</comment>
<dbReference type="GO" id="GO:0022857">
    <property type="term" value="F:transmembrane transporter activity"/>
    <property type="evidence" value="ECO:0007669"/>
    <property type="project" value="InterPro"/>
</dbReference>
<accession>A0AA86TG18</accession>
<evidence type="ECO:0000256" key="10">
    <source>
        <dbReference type="ARBA" id="ARBA00044881"/>
    </source>
</evidence>
<feature type="transmembrane region" description="Helical" evidence="25">
    <location>
        <begin position="390"/>
        <end position="409"/>
    </location>
</feature>
<evidence type="ECO:0000256" key="18">
    <source>
        <dbReference type="ARBA" id="ARBA00044912"/>
    </source>
</evidence>
<gene>
    <name evidence="27" type="ORF">HINF_LOCUS19959</name>
    <name evidence="26" type="ORF">HINF_LOCUS4230</name>
</gene>
<comment type="catalytic activity">
    <reaction evidence="9">
        <text>L-histidyl-glycine(out) = L-histidyl-glycine(in)</text>
        <dbReference type="Rhea" id="RHEA:79395"/>
        <dbReference type="ChEBI" id="CHEBI:229957"/>
    </reaction>
</comment>
<evidence type="ECO:0000256" key="20">
    <source>
        <dbReference type="ARBA" id="ARBA00044924"/>
    </source>
</evidence>
<keyword evidence="4 25" id="KW-0812">Transmembrane</keyword>
<feature type="transmembrane region" description="Helical" evidence="25">
    <location>
        <begin position="29"/>
        <end position="50"/>
    </location>
</feature>
<evidence type="ECO:0000256" key="6">
    <source>
        <dbReference type="ARBA" id="ARBA00023136"/>
    </source>
</evidence>
<evidence type="ECO:0000256" key="3">
    <source>
        <dbReference type="ARBA" id="ARBA00022448"/>
    </source>
</evidence>
<evidence type="ECO:0000256" key="21">
    <source>
        <dbReference type="ARBA" id="ARBA00044985"/>
    </source>
</evidence>
<feature type="transmembrane region" description="Helical" evidence="25">
    <location>
        <begin position="70"/>
        <end position="91"/>
    </location>
</feature>
<dbReference type="PANTHER" id="PTHR23512:SF3">
    <property type="entry name" value="MAJOR FACILITATOR SUPERFAMILY DOMAIN-CONTAINING PROTEIN 1"/>
    <property type="match status" value="1"/>
</dbReference>
<comment type="catalytic activity">
    <reaction evidence="20">
        <text>L-lysyl-glycine(out) = L-lysyl-glycine(in)</text>
        <dbReference type="Rhea" id="RHEA:79407"/>
        <dbReference type="ChEBI" id="CHEBI:191202"/>
    </reaction>
</comment>
<comment type="subunit">
    <text evidence="24">Homodimer. Interacts with lysosomal protein GLMP (via lumenal domain); the interaction starts while both proteins are still in the endoplasmic reticulum and is required for stabilization of MFSD1 in lysosomes but has no direct effect on its targeting to lysosomes or transporter activity.</text>
</comment>
<dbReference type="InterPro" id="IPR036259">
    <property type="entry name" value="MFS_trans_sf"/>
</dbReference>
<comment type="catalytic activity">
    <reaction evidence="18">
        <text>L-histidyl-L-alpha-amino acid(out) = L-histidyl-L-alpha-amino acid(in)</text>
        <dbReference type="Rhea" id="RHEA:79379"/>
        <dbReference type="ChEBI" id="CHEBI:229964"/>
    </reaction>
</comment>
<evidence type="ECO:0000256" key="15">
    <source>
        <dbReference type="ARBA" id="ARBA00044899"/>
    </source>
</evidence>
<evidence type="ECO:0000256" key="1">
    <source>
        <dbReference type="ARBA" id="ARBA00004155"/>
    </source>
</evidence>
<feature type="transmembrane region" description="Helical" evidence="25">
    <location>
        <begin position="277"/>
        <end position="295"/>
    </location>
</feature>
<evidence type="ECO:0000256" key="2">
    <source>
        <dbReference type="ARBA" id="ARBA00008335"/>
    </source>
</evidence>
<comment type="similarity">
    <text evidence="2">Belongs to the major facilitator superfamily.</text>
</comment>
<feature type="transmembrane region" description="Helical" evidence="25">
    <location>
        <begin position="156"/>
        <end position="179"/>
    </location>
</feature>
<organism evidence="26">
    <name type="scientific">Hexamita inflata</name>
    <dbReference type="NCBI Taxonomy" id="28002"/>
    <lineage>
        <taxon>Eukaryota</taxon>
        <taxon>Metamonada</taxon>
        <taxon>Diplomonadida</taxon>
        <taxon>Hexamitidae</taxon>
        <taxon>Hexamitinae</taxon>
        <taxon>Hexamita</taxon>
    </lineage>
</organism>
<evidence type="ECO:0000256" key="17">
    <source>
        <dbReference type="ARBA" id="ARBA00044903"/>
    </source>
</evidence>
<feature type="transmembrane region" description="Helical" evidence="25">
    <location>
        <begin position="191"/>
        <end position="214"/>
    </location>
</feature>
<name>A0AA86TG18_9EUKA</name>
<evidence type="ECO:0000256" key="22">
    <source>
        <dbReference type="ARBA" id="ARBA00045018"/>
    </source>
</evidence>
<dbReference type="Proteomes" id="UP001642409">
    <property type="component" value="Unassembled WGS sequence"/>
</dbReference>
<feature type="transmembrane region" description="Helical" evidence="25">
    <location>
        <begin position="234"/>
        <end position="251"/>
    </location>
</feature>
<comment type="catalytic activity">
    <reaction evidence="13">
        <text>L-alpha-aminoacyl-L-lysine(out) = L-alpha-aminoacyl-L-lysine(in)</text>
        <dbReference type="Rhea" id="RHEA:79383"/>
        <dbReference type="ChEBI" id="CHEBI:229966"/>
    </reaction>
</comment>
<keyword evidence="28" id="KW-1185">Reference proteome</keyword>
<comment type="catalytic activity">
    <reaction evidence="17">
        <text>L-arginyl-glycine(out) = L-arginyl-glycine(in)</text>
        <dbReference type="Rhea" id="RHEA:79391"/>
        <dbReference type="ChEBI" id="CHEBI:229955"/>
    </reaction>
</comment>
<evidence type="ECO:0000256" key="25">
    <source>
        <dbReference type="SAM" id="Phobius"/>
    </source>
</evidence>
<keyword evidence="3" id="KW-0813">Transport</keyword>
<comment type="catalytic activity">
    <reaction evidence="11">
        <text>L-alpha-aminoacyl-L-histidine(out) = L-alpha-aminoacyl-L-histidine(in)</text>
        <dbReference type="Rhea" id="RHEA:79375"/>
        <dbReference type="ChEBI" id="CHEBI:229967"/>
    </reaction>
</comment>
<evidence type="ECO:0000256" key="12">
    <source>
        <dbReference type="ARBA" id="ARBA00044891"/>
    </source>
</evidence>
<evidence type="ECO:0000313" key="27">
    <source>
        <dbReference type="EMBL" id="CAL6006033.1"/>
    </source>
</evidence>
<comment type="catalytic activity">
    <reaction evidence="10">
        <text>L-alpha-aminoacyl-L-arginine(out) = L-alpha-aminoacyl-L-arginine(in)</text>
        <dbReference type="Rhea" id="RHEA:79367"/>
        <dbReference type="ChEBI" id="CHEBI:229968"/>
    </reaction>
</comment>
<feature type="transmembrane region" description="Helical" evidence="25">
    <location>
        <begin position="304"/>
        <end position="323"/>
    </location>
</feature>
<evidence type="ECO:0000256" key="16">
    <source>
        <dbReference type="ARBA" id="ARBA00044900"/>
    </source>
</evidence>
<keyword evidence="7" id="KW-0458">Lysosome</keyword>
<evidence type="ECO:0000256" key="5">
    <source>
        <dbReference type="ARBA" id="ARBA00022989"/>
    </source>
</evidence>
<comment type="catalytic activity">
    <reaction evidence="14">
        <text>L-aspartyl-L-lysine(out) = L-aspartyl-L-lysine(in)</text>
        <dbReference type="Rhea" id="RHEA:79411"/>
        <dbReference type="ChEBI" id="CHEBI:229953"/>
    </reaction>
</comment>
<evidence type="ECO:0000256" key="8">
    <source>
        <dbReference type="ARBA" id="ARBA00044876"/>
    </source>
</evidence>
<dbReference type="InterPro" id="IPR011701">
    <property type="entry name" value="MFS"/>
</dbReference>
<evidence type="ECO:0000313" key="26">
    <source>
        <dbReference type="EMBL" id="CAI9916585.1"/>
    </source>
</evidence>
<dbReference type="PANTHER" id="PTHR23512">
    <property type="entry name" value="MAJOR FACILITATOR SUPERFAMILY DOMAIN-CONTAINING PROTEIN 1"/>
    <property type="match status" value="1"/>
</dbReference>
<keyword evidence="5 25" id="KW-1133">Transmembrane helix</keyword>
<dbReference type="EMBL" id="CAXDID020000053">
    <property type="protein sequence ID" value="CAL6006033.1"/>
    <property type="molecule type" value="Genomic_DNA"/>
</dbReference>
<dbReference type="Pfam" id="PF07690">
    <property type="entry name" value="MFS_1"/>
    <property type="match status" value="1"/>
</dbReference>
<comment type="function">
    <text evidence="23">Lysosomal dipeptide uniporter that selectively exports lysine, arginine or histidine-containing dipeptides with a net positive charge from the lysosome lumen into the cytosol. Could play a role in a specific type of protein O-glycosylation indirectly regulating macrophages migration and tissue invasion. Also essential for liver homeostasis.</text>
</comment>
<feature type="transmembrane region" description="Helical" evidence="25">
    <location>
        <begin position="358"/>
        <end position="378"/>
    </location>
</feature>
<evidence type="ECO:0000256" key="23">
    <source>
        <dbReference type="ARBA" id="ARBA00045709"/>
    </source>
</evidence>
<comment type="subcellular location">
    <subcellularLocation>
        <location evidence="1">Lysosome membrane</location>
        <topology evidence="1">Multi-pass membrane protein</topology>
    </subcellularLocation>
</comment>